<proteinExistence type="predicted"/>
<protein>
    <submittedName>
        <fullName evidence="1">Uncharacterized protein</fullName>
    </submittedName>
</protein>
<accession>A0ABV4WB39</accession>
<reference evidence="1 2" key="1">
    <citation type="submission" date="2024-09" db="EMBL/GenBank/DDBJ databases">
        <title>Draft genome sequences of 6 high pH adapted Marinobacter shengliensis sp. isolated from Mariana forearc serpentinite mud volcanoes.</title>
        <authorList>
            <person name="Elkassas S."/>
            <person name="Serres M."/>
            <person name="Michael N."/>
            <person name="Amina P."/>
            <person name="Teodora Z."/>
            <person name="Julie H."/>
        </authorList>
    </citation>
    <scope>NUCLEOTIDE SEQUENCE [LARGE SCALE GENOMIC DNA]</scope>
    <source>
        <strain evidence="1 2">EB4</strain>
    </source>
</reference>
<gene>
    <name evidence="1" type="ORF">ACE05E_18185</name>
</gene>
<evidence type="ECO:0000313" key="2">
    <source>
        <dbReference type="Proteomes" id="UP001576762"/>
    </source>
</evidence>
<comment type="caution">
    <text evidence="1">The sequence shown here is derived from an EMBL/GenBank/DDBJ whole genome shotgun (WGS) entry which is preliminary data.</text>
</comment>
<name>A0ABV4WB39_9GAMM</name>
<organism evidence="1 2">
    <name type="scientific">Marinobacter shengliensis</name>
    <dbReference type="NCBI Taxonomy" id="1389223"/>
    <lineage>
        <taxon>Bacteria</taxon>
        <taxon>Pseudomonadati</taxon>
        <taxon>Pseudomonadota</taxon>
        <taxon>Gammaproteobacteria</taxon>
        <taxon>Pseudomonadales</taxon>
        <taxon>Marinobacteraceae</taxon>
        <taxon>Marinobacter</taxon>
    </lineage>
</organism>
<keyword evidence="2" id="KW-1185">Reference proteome</keyword>
<dbReference type="EMBL" id="JBHFLD010000033">
    <property type="protein sequence ID" value="MFB2717411.1"/>
    <property type="molecule type" value="Genomic_DNA"/>
</dbReference>
<sequence>MDISPSHEDARTEASRLPALYASLALLQQTDPQATAVATIEIYGTPRPPAGDPSGGAPIVVIEMTSSAGAIDDELIELSIDTPISAQITGADETDGTIPIWARIKTPDSSWWSDVSVTVEGSGGELEMPQTGTEDGSPVARLFNGATAMISSAVIRG</sequence>
<dbReference type="Proteomes" id="UP001576762">
    <property type="component" value="Unassembled WGS sequence"/>
</dbReference>
<evidence type="ECO:0000313" key="1">
    <source>
        <dbReference type="EMBL" id="MFB2717411.1"/>
    </source>
</evidence>
<dbReference type="RefSeq" id="WP_374815700.1">
    <property type="nucleotide sequence ID" value="NZ_JBHFLD010000033.1"/>
</dbReference>